<evidence type="ECO:0000259" key="1">
    <source>
        <dbReference type="PROSITE" id="PS50234"/>
    </source>
</evidence>
<dbReference type="InterPro" id="IPR036465">
    <property type="entry name" value="vWFA_dom_sf"/>
</dbReference>
<gene>
    <name evidence="2" type="ORF">DMB65_12225</name>
</gene>
<dbReference type="InterPro" id="IPR043732">
    <property type="entry name" value="DUF5675"/>
</dbReference>
<dbReference type="Gene3D" id="3.40.50.410">
    <property type="entry name" value="von Willebrand factor, type A domain"/>
    <property type="match status" value="1"/>
</dbReference>
<dbReference type="SUPFAM" id="SSF53300">
    <property type="entry name" value="vWA-like"/>
    <property type="match status" value="1"/>
</dbReference>
<dbReference type="OrthoDB" id="707810at2"/>
<protein>
    <recommendedName>
        <fullName evidence="1">VWFA domain-containing protein</fullName>
    </recommendedName>
</protein>
<dbReference type="InterPro" id="IPR002035">
    <property type="entry name" value="VWF_A"/>
</dbReference>
<sequence length="389" mass="42741">MKYLYIIFFILYAAITVTLKAQNINIKIERLTIRDGLIVGKIYANGEYLGPAYENEVLRIEKGTYKGIIRYYSGRNFVSSNLGKLATEGDFLLEVGNVDNRRDLLFHTGNKPYHARGCVLLGIPSTSNNKVYLPPENPIRQLRKIFYGTEDPLSSPNKEITITLDETKLKTKNDNVNTSLLILIDVSGSMSGDKLTQAKKAAQEAVEIALKNKNTEVAILAFEGKCSNPIHTANGFSTNLKNLTETIKRLTANGGTPLASALSRANSYMASNKSLASVTQMIILLADGNDDCGNLESVLASLAKKEIIFRHETIGLGLDNNSTAQSQLKSIAQTTKGQYHNSSSSEELSVQFKNALENMKMLEMMGKMNGSSAKPQAADSEINWDILKD</sequence>
<dbReference type="EMBL" id="QJHK01000010">
    <property type="protein sequence ID" value="PXY40377.1"/>
    <property type="molecule type" value="Genomic_DNA"/>
</dbReference>
<dbReference type="Proteomes" id="UP000247903">
    <property type="component" value="Unassembled WGS sequence"/>
</dbReference>
<name>A0A2V4BNP6_9FLAO</name>
<accession>A0A2V4BNP6</accession>
<feature type="domain" description="VWFA" evidence="1">
    <location>
        <begin position="179"/>
        <end position="365"/>
    </location>
</feature>
<dbReference type="PROSITE" id="PS50234">
    <property type="entry name" value="VWFA"/>
    <property type="match status" value="1"/>
</dbReference>
<organism evidence="2 3">
    <name type="scientific">Flavobacterium cheongpyeongense</name>
    <dbReference type="NCBI Taxonomy" id="2212651"/>
    <lineage>
        <taxon>Bacteria</taxon>
        <taxon>Pseudomonadati</taxon>
        <taxon>Bacteroidota</taxon>
        <taxon>Flavobacteriia</taxon>
        <taxon>Flavobacteriales</taxon>
        <taxon>Flavobacteriaceae</taxon>
        <taxon>Flavobacterium</taxon>
    </lineage>
</organism>
<reference evidence="2 3" key="1">
    <citation type="submission" date="2018-05" db="EMBL/GenBank/DDBJ databases">
        <title>Flavobacterium sp. strain IMCC34759, incomplete genome.</title>
        <authorList>
            <person name="Joung Y."/>
            <person name="Cho J."/>
        </authorList>
    </citation>
    <scope>NUCLEOTIDE SEQUENCE [LARGE SCALE GENOMIC DNA]</scope>
    <source>
        <strain evidence="2 3">IMCC34759</strain>
    </source>
</reference>
<dbReference type="SMART" id="SM00327">
    <property type="entry name" value="VWA"/>
    <property type="match status" value="1"/>
</dbReference>
<dbReference type="Pfam" id="PF00092">
    <property type="entry name" value="VWA"/>
    <property type="match status" value="1"/>
</dbReference>
<evidence type="ECO:0000313" key="2">
    <source>
        <dbReference type="EMBL" id="PXY40377.1"/>
    </source>
</evidence>
<comment type="caution">
    <text evidence="2">The sequence shown here is derived from an EMBL/GenBank/DDBJ whole genome shotgun (WGS) entry which is preliminary data.</text>
</comment>
<proteinExistence type="predicted"/>
<keyword evidence="3" id="KW-1185">Reference proteome</keyword>
<dbReference type="AlphaFoldDB" id="A0A2V4BNP6"/>
<dbReference type="RefSeq" id="WP_110306933.1">
    <property type="nucleotide sequence ID" value="NZ_QJHK01000010.1"/>
</dbReference>
<dbReference type="Pfam" id="PF18925">
    <property type="entry name" value="DUF5675"/>
    <property type="match status" value="1"/>
</dbReference>
<dbReference type="CDD" id="cd00198">
    <property type="entry name" value="vWFA"/>
    <property type="match status" value="1"/>
</dbReference>
<evidence type="ECO:0000313" key="3">
    <source>
        <dbReference type="Proteomes" id="UP000247903"/>
    </source>
</evidence>